<evidence type="ECO:0000313" key="11">
    <source>
        <dbReference type="EMBL" id="MET3584836.1"/>
    </source>
</evidence>
<dbReference type="GO" id="GO:0004156">
    <property type="term" value="F:dihydropteroate synthase activity"/>
    <property type="evidence" value="ECO:0007669"/>
    <property type="project" value="UniProtKB-EC"/>
</dbReference>
<dbReference type="PROSITE" id="PS50972">
    <property type="entry name" value="PTERIN_BINDING"/>
    <property type="match status" value="1"/>
</dbReference>
<evidence type="ECO:0000256" key="3">
    <source>
        <dbReference type="ARBA" id="ARBA00004763"/>
    </source>
</evidence>
<dbReference type="InterPro" id="IPR000489">
    <property type="entry name" value="Pterin-binding_dom"/>
</dbReference>
<name>A0ABV2H2V3_9HYPH</name>
<dbReference type="Proteomes" id="UP001549031">
    <property type="component" value="Unassembled WGS sequence"/>
</dbReference>
<comment type="cofactor">
    <cofactor evidence="2 9">
        <name>Mg(2+)</name>
        <dbReference type="ChEBI" id="CHEBI:18420"/>
    </cofactor>
</comment>
<dbReference type="CDD" id="cd00739">
    <property type="entry name" value="DHPS"/>
    <property type="match status" value="1"/>
</dbReference>
<evidence type="ECO:0000256" key="2">
    <source>
        <dbReference type="ARBA" id="ARBA00001946"/>
    </source>
</evidence>
<comment type="similarity">
    <text evidence="9">Belongs to the DHPS family.</text>
</comment>
<dbReference type="InterPro" id="IPR006390">
    <property type="entry name" value="DHP_synth_dom"/>
</dbReference>
<evidence type="ECO:0000256" key="6">
    <source>
        <dbReference type="ARBA" id="ARBA00022723"/>
    </source>
</evidence>
<dbReference type="PROSITE" id="PS00792">
    <property type="entry name" value="DHPS_1"/>
    <property type="match status" value="1"/>
</dbReference>
<dbReference type="RefSeq" id="WP_247242895.1">
    <property type="nucleotide sequence ID" value="NZ_JALJRA010000003.1"/>
</dbReference>
<comment type="pathway">
    <text evidence="3 9">Cofactor biosynthesis; tetrahydrofolate biosynthesis; 7,8-dihydrofolate from 2-amino-4-hydroxy-6-hydroxymethyl-7,8-dihydropteridine diphosphate and 4-aminobenzoate: step 1/2.</text>
</comment>
<sequence>MTPDRNISWSVGRGRCLELGNRGQIMAIVNVTPDSFSDGGRFVDASHAVSQALACVEEGASILDIGGESTRPGAAEVSAAQEQDRVLPVIERLVRETDALISIDTYRAETARLAIAAGAHIVNDVHGLRREPEIARVVAAASAGLCIMHTGRDRAGELLPDVIADQRAFFDVSLGFARAAGVRDDAIVLDPGFGFAKDSDANLELMARFPELQDVGLPWLVGTSRKRFIGAVTGREKAADRDIGTAATTVMLRLAGAAIFRVHDVASTRDALAMADAVIAVQQQTHGDRK</sequence>
<keyword evidence="7 9" id="KW-0460">Magnesium</keyword>
<dbReference type="PANTHER" id="PTHR20941:SF1">
    <property type="entry name" value="FOLIC ACID SYNTHESIS PROTEIN FOL1"/>
    <property type="match status" value="1"/>
</dbReference>
<protein>
    <recommendedName>
        <fullName evidence="4 9">Dihydropteroate synthase</fullName>
        <shortName evidence="9">DHPS</shortName>
        <ecNumber evidence="4 9">2.5.1.15</ecNumber>
    </recommendedName>
    <alternativeName>
        <fullName evidence="9">Dihydropteroate pyrophosphorylase</fullName>
    </alternativeName>
</protein>
<proteinExistence type="inferred from homology"/>
<keyword evidence="12" id="KW-1185">Reference proteome</keyword>
<dbReference type="Pfam" id="PF00809">
    <property type="entry name" value="Pterin_bind"/>
    <property type="match status" value="1"/>
</dbReference>
<dbReference type="NCBIfam" id="TIGR01496">
    <property type="entry name" value="DHPS"/>
    <property type="match status" value="1"/>
</dbReference>
<organism evidence="11 12">
    <name type="scientific">Pseudorhizobium tarimense</name>
    <dbReference type="NCBI Taxonomy" id="1079109"/>
    <lineage>
        <taxon>Bacteria</taxon>
        <taxon>Pseudomonadati</taxon>
        <taxon>Pseudomonadota</taxon>
        <taxon>Alphaproteobacteria</taxon>
        <taxon>Hyphomicrobiales</taxon>
        <taxon>Rhizobiaceae</taxon>
        <taxon>Rhizobium/Agrobacterium group</taxon>
        <taxon>Pseudorhizobium</taxon>
    </lineage>
</organism>
<evidence type="ECO:0000256" key="8">
    <source>
        <dbReference type="ARBA" id="ARBA00022909"/>
    </source>
</evidence>
<evidence type="ECO:0000256" key="1">
    <source>
        <dbReference type="ARBA" id="ARBA00000012"/>
    </source>
</evidence>
<evidence type="ECO:0000256" key="4">
    <source>
        <dbReference type="ARBA" id="ARBA00012458"/>
    </source>
</evidence>
<evidence type="ECO:0000256" key="9">
    <source>
        <dbReference type="RuleBase" id="RU361205"/>
    </source>
</evidence>
<keyword evidence="6 9" id="KW-0479">Metal-binding</keyword>
<accession>A0ABV2H2V3</accession>
<dbReference type="SUPFAM" id="SSF51717">
    <property type="entry name" value="Dihydropteroate synthetase-like"/>
    <property type="match status" value="1"/>
</dbReference>
<evidence type="ECO:0000259" key="10">
    <source>
        <dbReference type="PROSITE" id="PS50972"/>
    </source>
</evidence>
<keyword evidence="8 9" id="KW-0289">Folate biosynthesis</keyword>
<dbReference type="EMBL" id="JBEPLJ010000003">
    <property type="protein sequence ID" value="MET3584836.1"/>
    <property type="molecule type" value="Genomic_DNA"/>
</dbReference>
<reference evidence="11 12" key="1">
    <citation type="submission" date="2024-06" db="EMBL/GenBank/DDBJ databases">
        <title>Genomic Encyclopedia of Type Strains, Phase IV (KMG-IV): sequencing the most valuable type-strain genomes for metagenomic binning, comparative biology and taxonomic classification.</title>
        <authorList>
            <person name="Goeker M."/>
        </authorList>
    </citation>
    <scope>NUCLEOTIDE SEQUENCE [LARGE SCALE GENOMIC DNA]</scope>
    <source>
        <strain evidence="11 12">DSM 105042</strain>
    </source>
</reference>
<dbReference type="InterPro" id="IPR011005">
    <property type="entry name" value="Dihydropteroate_synth-like_sf"/>
</dbReference>
<evidence type="ECO:0000256" key="5">
    <source>
        <dbReference type="ARBA" id="ARBA00022679"/>
    </source>
</evidence>
<dbReference type="PANTHER" id="PTHR20941">
    <property type="entry name" value="FOLATE SYNTHESIS PROTEINS"/>
    <property type="match status" value="1"/>
</dbReference>
<dbReference type="InterPro" id="IPR045031">
    <property type="entry name" value="DHP_synth-like"/>
</dbReference>
<comment type="caution">
    <text evidence="11">The sequence shown here is derived from an EMBL/GenBank/DDBJ whole genome shotgun (WGS) entry which is preliminary data.</text>
</comment>
<evidence type="ECO:0000256" key="7">
    <source>
        <dbReference type="ARBA" id="ARBA00022842"/>
    </source>
</evidence>
<comment type="function">
    <text evidence="9">Catalyzes the condensation of para-aminobenzoate (pABA) with 6-hydroxymethyl-7,8-dihydropterin diphosphate (DHPt-PP) to form 7,8-dihydropteroate (H2Pte), the immediate precursor of folate derivatives.</text>
</comment>
<dbReference type="EC" id="2.5.1.15" evidence="4 9"/>
<gene>
    <name evidence="11" type="ORF">ABID21_000937</name>
</gene>
<dbReference type="PROSITE" id="PS00793">
    <property type="entry name" value="DHPS_2"/>
    <property type="match status" value="1"/>
</dbReference>
<dbReference type="Gene3D" id="3.20.20.20">
    <property type="entry name" value="Dihydropteroate synthase-like"/>
    <property type="match status" value="1"/>
</dbReference>
<evidence type="ECO:0000313" key="12">
    <source>
        <dbReference type="Proteomes" id="UP001549031"/>
    </source>
</evidence>
<keyword evidence="5 9" id="KW-0808">Transferase</keyword>
<comment type="catalytic activity">
    <reaction evidence="1">
        <text>(7,8-dihydropterin-6-yl)methyl diphosphate + 4-aminobenzoate = 7,8-dihydropteroate + diphosphate</text>
        <dbReference type="Rhea" id="RHEA:19949"/>
        <dbReference type="ChEBI" id="CHEBI:17836"/>
        <dbReference type="ChEBI" id="CHEBI:17839"/>
        <dbReference type="ChEBI" id="CHEBI:33019"/>
        <dbReference type="ChEBI" id="CHEBI:72950"/>
        <dbReference type="EC" id="2.5.1.15"/>
    </reaction>
</comment>
<feature type="domain" description="Pterin-binding" evidence="10">
    <location>
        <begin position="23"/>
        <end position="273"/>
    </location>
</feature>